<feature type="compositionally biased region" description="Polar residues" evidence="5">
    <location>
        <begin position="425"/>
        <end position="436"/>
    </location>
</feature>
<evidence type="ECO:0000256" key="1">
    <source>
        <dbReference type="ARBA" id="ARBA00004370"/>
    </source>
</evidence>
<name>A0A915PPP0_9BILA</name>
<evidence type="ECO:0000256" key="2">
    <source>
        <dbReference type="ARBA" id="ARBA00022692"/>
    </source>
</evidence>
<comment type="subcellular location">
    <subcellularLocation>
        <location evidence="1">Membrane</location>
    </subcellularLocation>
</comment>
<feature type="region of interest" description="Disordered" evidence="5">
    <location>
        <begin position="417"/>
        <end position="436"/>
    </location>
</feature>
<feature type="transmembrane region" description="Helical" evidence="6">
    <location>
        <begin position="321"/>
        <end position="343"/>
    </location>
</feature>
<dbReference type="GO" id="GO:0004930">
    <property type="term" value="F:G protein-coupled receptor activity"/>
    <property type="evidence" value="ECO:0007669"/>
    <property type="project" value="InterPro"/>
</dbReference>
<feature type="transmembrane region" description="Helical" evidence="6">
    <location>
        <begin position="192"/>
        <end position="212"/>
    </location>
</feature>
<dbReference type="InterPro" id="IPR017452">
    <property type="entry name" value="GPCR_Rhodpsn_7TM"/>
</dbReference>
<feature type="transmembrane region" description="Helical" evidence="6">
    <location>
        <begin position="71"/>
        <end position="92"/>
    </location>
</feature>
<keyword evidence="3 6" id="KW-1133">Transmembrane helix</keyword>
<evidence type="ECO:0000256" key="3">
    <source>
        <dbReference type="ARBA" id="ARBA00022989"/>
    </source>
</evidence>
<evidence type="ECO:0000256" key="4">
    <source>
        <dbReference type="ARBA" id="ARBA00023136"/>
    </source>
</evidence>
<dbReference type="WBParaSite" id="sdigi.contig31.g2303.t1">
    <property type="protein sequence ID" value="sdigi.contig31.g2303.t1"/>
    <property type="gene ID" value="sdigi.contig31.g2303"/>
</dbReference>
<proteinExistence type="predicted"/>
<dbReference type="InterPro" id="IPR000276">
    <property type="entry name" value="GPCR_Rhodpsn"/>
</dbReference>
<dbReference type="AlphaFoldDB" id="A0A915PPP0"/>
<evidence type="ECO:0000313" key="9">
    <source>
        <dbReference type="WBParaSite" id="sdigi.contig31.g2303.t1"/>
    </source>
</evidence>
<dbReference type="PROSITE" id="PS50262">
    <property type="entry name" value="G_PROTEIN_RECEP_F1_2"/>
    <property type="match status" value="1"/>
</dbReference>
<dbReference type="PRINTS" id="PR00237">
    <property type="entry name" value="GPCRRHODOPSN"/>
</dbReference>
<sequence>MSKILFESEFELLRKDGRPNIIRILIDKASSNNQTSRRLLSFGILMLGTSCLKDKQLLLTNSNLDDFLQHYVFPVQFILGVAGNSTNLIVLLSKGMRSKTNSLLSAMAFADLALLFCMLPHSLASFEIAYRSYTFRYFYYVSKRQLNAFANFFSAAATWLVHHLLVLTLSVERFIGIRSPVHAHFKWKEKGVLLIIVPIFIGAFVITFYHHIAYKYSIYTVCNGTQLKGNVRPIDYNWTGNRLYGNALTKYIYYGKYLQLITVILVPIVAVAFLNVSLICLMRDRVVVQRNRSTSNNSDYSMLRNCNDTGIMQRQERKVTVTVLAIVTCFTITHAPSLVPFVWETLGISKENPRPFLATVSIANSLLITGKVLNFVLFCSSSVHFRRRLMHILLSHLMRRSESRKLKKVSISQLKNSVPIPPTRKPSTSLSRRSIQWQDSAGSKFLAEEKN</sequence>
<evidence type="ECO:0000313" key="8">
    <source>
        <dbReference type="Proteomes" id="UP000887581"/>
    </source>
</evidence>
<accession>A0A915PPP0</accession>
<protein>
    <submittedName>
        <fullName evidence="9">G-protein coupled receptors family 1 profile domain-containing protein</fullName>
    </submittedName>
</protein>
<dbReference type="GO" id="GO:0016020">
    <property type="term" value="C:membrane"/>
    <property type="evidence" value="ECO:0007669"/>
    <property type="project" value="UniProtKB-SubCell"/>
</dbReference>
<feature type="transmembrane region" description="Helical" evidence="6">
    <location>
        <begin position="104"/>
        <end position="128"/>
    </location>
</feature>
<organism evidence="8 9">
    <name type="scientific">Setaria digitata</name>
    <dbReference type="NCBI Taxonomy" id="48799"/>
    <lineage>
        <taxon>Eukaryota</taxon>
        <taxon>Metazoa</taxon>
        <taxon>Ecdysozoa</taxon>
        <taxon>Nematoda</taxon>
        <taxon>Chromadorea</taxon>
        <taxon>Rhabditida</taxon>
        <taxon>Spirurina</taxon>
        <taxon>Spiruromorpha</taxon>
        <taxon>Filarioidea</taxon>
        <taxon>Setariidae</taxon>
        <taxon>Setaria</taxon>
    </lineage>
</organism>
<dbReference type="PANTHER" id="PTHR46895:SF1">
    <property type="entry name" value="G-PROTEIN COUPLED RECEPTORS FAMILY 1 PROFILE DOMAIN-CONTAINING PROTEIN"/>
    <property type="match status" value="1"/>
</dbReference>
<dbReference type="PANTHER" id="PTHR46895">
    <property type="entry name" value="PROTEIN CBG20548-RELATED"/>
    <property type="match status" value="1"/>
</dbReference>
<evidence type="ECO:0000256" key="6">
    <source>
        <dbReference type="SAM" id="Phobius"/>
    </source>
</evidence>
<feature type="transmembrane region" description="Helical" evidence="6">
    <location>
        <begin position="355"/>
        <end position="380"/>
    </location>
</feature>
<dbReference type="SUPFAM" id="SSF81321">
    <property type="entry name" value="Family A G protein-coupled receptor-like"/>
    <property type="match status" value="1"/>
</dbReference>
<reference evidence="9" key="1">
    <citation type="submission" date="2022-11" db="UniProtKB">
        <authorList>
            <consortium name="WormBaseParasite"/>
        </authorList>
    </citation>
    <scope>IDENTIFICATION</scope>
</reference>
<keyword evidence="4 6" id="KW-0472">Membrane</keyword>
<feature type="transmembrane region" description="Helical" evidence="6">
    <location>
        <begin position="257"/>
        <end position="282"/>
    </location>
</feature>
<dbReference type="Gene3D" id="1.20.1070.10">
    <property type="entry name" value="Rhodopsin 7-helix transmembrane proteins"/>
    <property type="match status" value="1"/>
</dbReference>
<dbReference type="Proteomes" id="UP000887581">
    <property type="component" value="Unplaced"/>
</dbReference>
<evidence type="ECO:0000259" key="7">
    <source>
        <dbReference type="PROSITE" id="PS50262"/>
    </source>
</evidence>
<dbReference type="CDD" id="cd14978">
    <property type="entry name" value="7tmA_FMRFamide_R-like"/>
    <property type="match status" value="1"/>
</dbReference>
<feature type="domain" description="G-protein coupled receptors family 1 profile" evidence="7">
    <location>
        <begin position="83"/>
        <end position="378"/>
    </location>
</feature>
<dbReference type="Pfam" id="PF00001">
    <property type="entry name" value="7tm_1"/>
    <property type="match status" value="1"/>
</dbReference>
<evidence type="ECO:0000256" key="5">
    <source>
        <dbReference type="SAM" id="MobiDB-lite"/>
    </source>
</evidence>
<keyword evidence="8" id="KW-1185">Reference proteome</keyword>
<keyword evidence="2 6" id="KW-0812">Transmembrane</keyword>
<feature type="transmembrane region" description="Helical" evidence="6">
    <location>
        <begin position="148"/>
        <end position="171"/>
    </location>
</feature>